<dbReference type="Pfam" id="PF07730">
    <property type="entry name" value="HisKA_3"/>
    <property type="match status" value="1"/>
</dbReference>
<keyword evidence="3" id="KW-0597">Phosphoprotein</keyword>
<dbReference type="GO" id="GO:0016301">
    <property type="term" value="F:kinase activity"/>
    <property type="evidence" value="ECO:0007669"/>
    <property type="project" value="UniProtKB-KW"/>
</dbReference>
<protein>
    <recommendedName>
        <fullName evidence="2">histidine kinase</fullName>
        <ecNumber evidence="2">2.7.13.3</ecNumber>
    </recommendedName>
</protein>
<dbReference type="InterPro" id="IPR050482">
    <property type="entry name" value="Sensor_HK_TwoCompSys"/>
</dbReference>
<organism evidence="11 12">
    <name type="scientific">Streptodolium elevatio</name>
    <dbReference type="NCBI Taxonomy" id="3157996"/>
    <lineage>
        <taxon>Bacteria</taxon>
        <taxon>Bacillati</taxon>
        <taxon>Actinomycetota</taxon>
        <taxon>Actinomycetes</taxon>
        <taxon>Kitasatosporales</taxon>
        <taxon>Streptomycetaceae</taxon>
        <taxon>Streptodolium</taxon>
    </lineage>
</organism>
<dbReference type="Gene3D" id="1.20.5.1930">
    <property type="match status" value="1"/>
</dbReference>
<feature type="transmembrane region" description="Helical" evidence="9">
    <location>
        <begin position="21"/>
        <end position="47"/>
    </location>
</feature>
<keyword evidence="4" id="KW-0808">Transferase</keyword>
<feature type="transmembrane region" description="Helical" evidence="9">
    <location>
        <begin position="160"/>
        <end position="181"/>
    </location>
</feature>
<evidence type="ECO:0000256" key="8">
    <source>
        <dbReference type="ARBA" id="ARBA00023012"/>
    </source>
</evidence>
<sequence>MRPIRGLAGLPERFPGRVFGLPAVDVALALAMLPVQVIGVFIVSVPVYVLDTGGGEPSRLEGKDVDWLAWVLLVAASLLLVARSRWPRWTLVAESGVLAAFMMRGYPVGPIVLPVMLCLYATAAAGRRRRTAVAALMFIVAMCSLWVPRMARTLDSAATFMGSVTLFYAVVLATFGGPVLVGEVVRVRREAAEARLAQAVRDAEKRVAEERLRIARELHDVVAHSMAGIAVQSAATLRLLGDPDPEVRDSLIAIRTASREALRELRSTVGMLRETGLPDNDGLERLGTLLEAVRNAGVPVELERSGAAVALPAETGHAAYRIVQESLTNVLRHAGHGASARVRVAYGDSELVLEVVDDGRGLTEGQGSGHGLPGMRERAESVGGTLVAGAVTSGEGGPCGGFRVAARLPLAVRRGEAG</sequence>
<dbReference type="InterPro" id="IPR036890">
    <property type="entry name" value="HATPase_C_sf"/>
</dbReference>
<name>A0ABV3DAT0_9ACTN</name>
<keyword evidence="9" id="KW-0472">Membrane</keyword>
<dbReference type="EMBL" id="JBEZFP010000008">
    <property type="protein sequence ID" value="MEU8132857.1"/>
    <property type="molecule type" value="Genomic_DNA"/>
</dbReference>
<comment type="caution">
    <text evidence="11">The sequence shown here is derived from an EMBL/GenBank/DDBJ whole genome shotgun (WGS) entry which is preliminary data.</text>
</comment>
<dbReference type="PANTHER" id="PTHR24421">
    <property type="entry name" value="NITRATE/NITRITE SENSOR PROTEIN NARX-RELATED"/>
    <property type="match status" value="1"/>
</dbReference>
<evidence type="ECO:0000256" key="7">
    <source>
        <dbReference type="ARBA" id="ARBA00022840"/>
    </source>
</evidence>
<dbReference type="SUPFAM" id="SSF55874">
    <property type="entry name" value="ATPase domain of HSP90 chaperone/DNA topoisomerase II/histidine kinase"/>
    <property type="match status" value="1"/>
</dbReference>
<feature type="domain" description="Histidine kinase/HSP90-like ATPase" evidence="10">
    <location>
        <begin position="314"/>
        <end position="412"/>
    </location>
</feature>
<keyword evidence="9" id="KW-0812">Transmembrane</keyword>
<evidence type="ECO:0000313" key="11">
    <source>
        <dbReference type="EMBL" id="MEU8132857.1"/>
    </source>
</evidence>
<evidence type="ECO:0000256" key="5">
    <source>
        <dbReference type="ARBA" id="ARBA00022741"/>
    </source>
</evidence>
<keyword evidence="7" id="KW-0067">ATP-binding</keyword>
<comment type="catalytic activity">
    <reaction evidence="1">
        <text>ATP + protein L-histidine = ADP + protein N-phospho-L-histidine.</text>
        <dbReference type="EC" id="2.7.13.3"/>
    </reaction>
</comment>
<feature type="transmembrane region" description="Helical" evidence="9">
    <location>
        <begin position="67"/>
        <end position="84"/>
    </location>
</feature>
<evidence type="ECO:0000256" key="2">
    <source>
        <dbReference type="ARBA" id="ARBA00012438"/>
    </source>
</evidence>
<keyword evidence="8" id="KW-0902">Two-component regulatory system</keyword>
<evidence type="ECO:0000256" key="1">
    <source>
        <dbReference type="ARBA" id="ARBA00000085"/>
    </source>
</evidence>
<dbReference type="EC" id="2.7.13.3" evidence="2"/>
<keyword evidence="6 11" id="KW-0418">Kinase</keyword>
<dbReference type="Gene3D" id="3.30.565.10">
    <property type="entry name" value="Histidine kinase-like ATPase, C-terminal domain"/>
    <property type="match status" value="1"/>
</dbReference>
<dbReference type="RefSeq" id="WP_358349368.1">
    <property type="nucleotide sequence ID" value="NZ_JBEZFP010000008.1"/>
</dbReference>
<feature type="transmembrane region" description="Helical" evidence="9">
    <location>
        <begin position="131"/>
        <end position="148"/>
    </location>
</feature>
<evidence type="ECO:0000256" key="4">
    <source>
        <dbReference type="ARBA" id="ARBA00022679"/>
    </source>
</evidence>
<keyword evidence="12" id="KW-1185">Reference proteome</keyword>
<gene>
    <name evidence="11" type="ORF">AB0C36_05045</name>
</gene>
<evidence type="ECO:0000313" key="12">
    <source>
        <dbReference type="Proteomes" id="UP001551482"/>
    </source>
</evidence>
<accession>A0ABV3DAT0</accession>
<feature type="transmembrane region" description="Helical" evidence="9">
    <location>
        <begin position="105"/>
        <end position="125"/>
    </location>
</feature>
<dbReference type="InterPro" id="IPR003594">
    <property type="entry name" value="HATPase_dom"/>
</dbReference>
<keyword evidence="9" id="KW-1133">Transmembrane helix</keyword>
<dbReference type="Pfam" id="PF02518">
    <property type="entry name" value="HATPase_c"/>
    <property type="match status" value="1"/>
</dbReference>
<keyword evidence="5" id="KW-0547">Nucleotide-binding</keyword>
<evidence type="ECO:0000256" key="9">
    <source>
        <dbReference type="SAM" id="Phobius"/>
    </source>
</evidence>
<dbReference type="PANTHER" id="PTHR24421:SF10">
    <property type="entry name" value="NITRATE_NITRITE SENSOR PROTEIN NARQ"/>
    <property type="match status" value="1"/>
</dbReference>
<evidence type="ECO:0000259" key="10">
    <source>
        <dbReference type="SMART" id="SM00387"/>
    </source>
</evidence>
<proteinExistence type="predicted"/>
<evidence type="ECO:0000256" key="6">
    <source>
        <dbReference type="ARBA" id="ARBA00022777"/>
    </source>
</evidence>
<dbReference type="CDD" id="cd16917">
    <property type="entry name" value="HATPase_UhpB-NarQ-NarX-like"/>
    <property type="match status" value="1"/>
</dbReference>
<evidence type="ECO:0000256" key="3">
    <source>
        <dbReference type="ARBA" id="ARBA00022553"/>
    </source>
</evidence>
<dbReference type="InterPro" id="IPR011712">
    <property type="entry name" value="Sig_transdc_His_kin_sub3_dim/P"/>
</dbReference>
<dbReference type="Proteomes" id="UP001551482">
    <property type="component" value="Unassembled WGS sequence"/>
</dbReference>
<dbReference type="SMART" id="SM00387">
    <property type="entry name" value="HATPase_c"/>
    <property type="match status" value="1"/>
</dbReference>
<reference evidence="11 12" key="1">
    <citation type="submission" date="2024-06" db="EMBL/GenBank/DDBJ databases">
        <title>The Natural Products Discovery Center: Release of the First 8490 Sequenced Strains for Exploring Actinobacteria Biosynthetic Diversity.</title>
        <authorList>
            <person name="Kalkreuter E."/>
            <person name="Kautsar S.A."/>
            <person name="Yang D."/>
            <person name="Bader C.D."/>
            <person name="Teijaro C.N."/>
            <person name="Fluegel L."/>
            <person name="Davis C.M."/>
            <person name="Simpson J.R."/>
            <person name="Lauterbach L."/>
            <person name="Steele A.D."/>
            <person name="Gui C."/>
            <person name="Meng S."/>
            <person name="Li G."/>
            <person name="Viehrig K."/>
            <person name="Ye F."/>
            <person name="Su P."/>
            <person name="Kiefer A.F."/>
            <person name="Nichols A."/>
            <person name="Cepeda A.J."/>
            <person name="Yan W."/>
            <person name="Fan B."/>
            <person name="Jiang Y."/>
            <person name="Adhikari A."/>
            <person name="Zheng C.-J."/>
            <person name="Schuster L."/>
            <person name="Cowan T.M."/>
            <person name="Smanski M.J."/>
            <person name="Chevrette M.G."/>
            <person name="De Carvalho L.P.S."/>
            <person name="Shen B."/>
        </authorList>
    </citation>
    <scope>NUCLEOTIDE SEQUENCE [LARGE SCALE GENOMIC DNA]</scope>
    <source>
        <strain evidence="11 12">NPDC048946</strain>
    </source>
</reference>